<evidence type="ECO:0000313" key="3">
    <source>
        <dbReference type="Proteomes" id="UP000002282"/>
    </source>
</evidence>
<keyword evidence="1" id="KW-0732">Signal</keyword>
<reference evidence="2 3" key="2">
    <citation type="journal article" date="2007" name="PLoS Biol.">
        <title>Principles of genome evolution in the Drosophila melanogaster species group.</title>
        <authorList>
            <person name="Ranz J.M."/>
            <person name="Maurin D."/>
            <person name="Chan Y.S."/>
            <person name="von Grotthuss M."/>
            <person name="Hillier L.W."/>
            <person name="Roote J."/>
            <person name="Ashburner M."/>
            <person name="Bergman C.M."/>
        </authorList>
    </citation>
    <scope>NUCLEOTIDE SEQUENCE [LARGE SCALE GENOMIC DNA]</scope>
    <source>
        <strain evidence="3">Tai18E2 / Tucson 14021-0261.01</strain>
    </source>
</reference>
<dbReference type="AlphaFoldDB" id="A0A0R1DWA3"/>
<evidence type="ECO:0000256" key="1">
    <source>
        <dbReference type="SAM" id="SignalP"/>
    </source>
</evidence>
<proteinExistence type="predicted"/>
<dbReference type="OrthoDB" id="7844174at2759"/>
<dbReference type="EMBL" id="CM000159">
    <property type="protein sequence ID" value="KRK01416.1"/>
    <property type="molecule type" value="Genomic_DNA"/>
</dbReference>
<dbReference type="Proteomes" id="UP000002282">
    <property type="component" value="Chromosome 3L"/>
</dbReference>
<gene>
    <name evidence="2" type="primary">Dyak\GE27717</name>
    <name evidence="2" type="synonym">GE27717</name>
    <name evidence="2" type="ORF">Dyak_GE27717</name>
</gene>
<feature type="chain" id="PRO_5006402956" evidence="1">
    <location>
        <begin position="19"/>
        <end position="162"/>
    </location>
</feature>
<sequence>MFGKLVWIIAAYITTAQSFYDKMQCANCSKINRNCEVKTTGWSCEFDVDARKFGRQVNSSKVPPFLQTCMPAGLGFVKEKPIIGYCCFWSPETGCQKIKRKGVDIENNKRCHMCSRAIWSSLMENKTCPCGKWFIDAEGKGANQRISNLIVFWTLVCTLLFL</sequence>
<accession>A0A0R1DWA3</accession>
<reference evidence="2 3" key="1">
    <citation type="journal article" date="2007" name="Nature">
        <title>Evolution of genes and genomes on the Drosophila phylogeny.</title>
        <authorList>
            <consortium name="Drosophila 12 Genomes Consortium"/>
            <person name="Clark A.G."/>
            <person name="Eisen M.B."/>
            <person name="Smith D.R."/>
            <person name="Bergman C.M."/>
            <person name="Oliver B."/>
            <person name="Markow T.A."/>
            <person name="Kaufman T.C."/>
            <person name="Kellis M."/>
            <person name="Gelbart W."/>
            <person name="Iyer V.N."/>
            <person name="Pollard D.A."/>
            <person name="Sackton T.B."/>
            <person name="Larracuente A.M."/>
            <person name="Singh N.D."/>
            <person name="Abad J.P."/>
            <person name="Abt D.N."/>
            <person name="Adryan B."/>
            <person name="Aguade M."/>
            <person name="Akashi H."/>
            <person name="Anderson W.W."/>
            <person name="Aquadro C.F."/>
            <person name="Ardell D.H."/>
            <person name="Arguello R."/>
            <person name="Artieri C.G."/>
            <person name="Barbash D.A."/>
            <person name="Barker D."/>
            <person name="Barsanti P."/>
            <person name="Batterham P."/>
            <person name="Batzoglou S."/>
            <person name="Begun D."/>
            <person name="Bhutkar A."/>
            <person name="Blanco E."/>
            <person name="Bosak S.A."/>
            <person name="Bradley R.K."/>
            <person name="Brand A.D."/>
            <person name="Brent M.R."/>
            <person name="Brooks A.N."/>
            <person name="Brown R.H."/>
            <person name="Butlin R.K."/>
            <person name="Caggese C."/>
            <person name="Calvi B.R."/>
            <person name="Bernardo de Carvalho A."/>
            <person name="Caspi A."/>
            <person name="Castrezana S."/>
            <person name="Celniker S.E."/>
            <person name="Chang J.L."/>
            <person name="Chapple C."/>
            <person name="Chatterji S."/>
            <person name="Chinwalla A."/>
            <person name="Civetta A."/>
            <person name="Clifton S.W."/>
            <person name="Comeron J.M."/>
            <person name="Costello J.C."/>
            <person name="Coyne J.A."/>
            <person name="Daub J."/>
            <person name="David R.G."/>
            <person name="Delcher A.L."/>
            <person name="Delehaunty K."/>
            <person name="Do C.B."/>
            <person name="Ebling H."/>
            <person name="Edwards K."/>
            <person name="Eickbush T."/>
            <person name="Evans J.D."/>
            <person name="Filipski A."/>
            <person name="Findeiss S."/>
            <person name="Freyhult E."/>
            <person name="Fulton L."/>
            <person name="Fulton R."/>
            <person name="Garcia A.C."/>
            <person name="Gardiner A."/>
            <person name="Garfield D.A."/>
            <person name="Garvin B.E."/>
            <person name="Gibson G."/>
            <person name="Gilbert D."/>
            <person name="Gnerre S."/>
            <person name="Godfrey J."/>
            <person name="Good R."/>
            <person name="Gotea V."/>
            <person name="Gravely B."/>
            <person name="Greenberg A.J."/>
            <person name="Griffiths-Jones S."/>
            <person name="Gross S."/>
            <person name="Guigo R."/>
            <person name="Gustafson E.A."/>
            <person name="Haerty W."/>
            <person name="Hahn M.W."/>
            <person name="Halligan D.L."/>
            <person name="Halpern A.L."/>
            <person name="Halter G.M."/>
            <person name="Han M.V."/>
            <person name="Heger A."/>
            <person name="Hillier L."/>
            <person name="Hinrichs A.S."/>
            <person name="Holmes I."/>
            <person name="Hoskins R.A."/>
            <person name="Hubisz M.J."/>
            <person name="Hultmark D."/>
            <person name="Huntley M.A."/>
            <person name="Jaffe D.B."/>
            <person name="Jagadeeshan S."/>
            <person name="Jeck W.R."/>
            <person name="Johnson J."/>
            <person name="Jones C.D."/>
            <person name="Jordan W.C."/>
            <person name="Karpen G.H."/>
            <person name="Kataoka E."/>
            <person name="Keightley P.D."/>
            <person name="Kheradpour P."/>
            <person name="Kirkness E.F."/>
            <person name="Koerich L.B."/>
            <person name="Kristiansen K."/>
            <person name="Kudrna D."/>
            <person name="Kulathinal R.J."/>
            <person name="Kumar S."/>
            <person name="Kwok R."/>
            <person name="Lander E."/>
            <person name="Langley C.H."/>
            <person name="Lapoint R."/>
            <person name="Lazzaro B.P."/>
            <person name="Lee S.J."/>
            <person name="Levesque L."/>
            <person name="Li R."/>
            <person name="Lin C.F."/>
            <person name="Lin M.F."/>
            <person name="Lindblad-Toh K."/>
            <person name="Llopart A."/>
            <person name="Long M."/>
            <person name="Low L."/>
            <person name="Lozovsky E."/>
            <person name="Lu J."/>
            <person name="Luo M."/>
            <person name="Machado C.A."/>
            <person name="Makalowski W."/>
            <person name="Marzo M."/>
            <person name="Matsuda M."/>
            <person name="Matzkin L."/>
            <person name="McAllister B."/>
            <person name="McBride C.S."/>
            <person name="McKernan B."/>
            <person name="McKernan K."/>
            <person name="Mendez-Lago M."/>
            <person name="Minx P."/>
            <person name="Mollenhauer M.U."/>
            <person name="Montooth K."/>
            <person name="Mount S.M."/>
            <person name="Mu X."/>
            <person name="Myers E."/>
            <person name="Negre B."/>
            <person name="Newfeld S."/>
            <person name="Nielsen R."/>
            <person name="Noor M.A."/>
            <person name="O'Grady P."/>
            <person name="Pachter L."/>
            <person name="Papaceit M."/>
            <person name="Parisi M.J."/>
            <person name="Parisi M."/>
            <person name="Parts L."/>
            <person name="Pedersen J.S."/>
            <person name="Pesole G."/>
            <person name="Phillippy A.M."/>
            <person name="Ponting C.P."/>
            <person name="Pop M."/>
            <person name="Porcelli D."/>
            <person name="Powell J.R."/>
            <person name="Prohaska S."/>
            <person name="Pruitt K."/>
            <person name="Puig M."/>
            <person name="Quesneville H."/>
            <person name="Ram K.R."/>
            <person name="Rand D."/>
            <person name="Rasmussen M.D."/>
            <person name="Reed L.K."/>
            <person name="Reenan R."/>
            <person name="Reily A."/>
            <person name="Remington K.A."/>
            <person name="Rieger T.T."/>
            <person name="Ritchie M.G."/>
            <person name="Robin C."/>
            <person name="Rogers Y.H."/>
            <person name="Rohde C."/>
            <person name="Rozas J."/>
            <person name="Rubenfield M.J."/>
            <person name="Ruiz A."/>
            <person name="Russo S."/>
            <person name="Salzberg S.L."/>
            <person name="Sanchez-Gracia A."/>
            <person name="Saranga D.J."/>
            <person name="Sato H."/>
            <person name="Schaeffer S.W."/>
            <person name="Schatz M.C."/>
            <person name="Schlenke T."/>
            <person name="Schwartz R."/>
            <person name="Segarra C."/>
            <person name="Singh R.S."/>
            <person name="Sirot L."/>
            <person name="Sirota M."/>
            <person name="Sisneros N.B."/>
            <person name="Smith C.D."/>
            <person name="Smith T.F."/>
            <person name="Spieth J."/>
            <person name="Stage D.E."/>
            <person name="Stark A."/>
            <person name="Stephan W."/>
            <person name="Strausberg R.L."/>
            <person name="Strempel S."/>
            <person name="Sturgill D."/>
            <person name="Sutton G."/>
            <person name="Sutton G.G."/>
            <person name="Tao W."/>
            <person name="Teichmann S."/>
            <person name="Tobari Y.N."/>
            <person name="Tomimura Y."/>
            <person name="Tsolas J.M."/>
            <person name="Valente V.L."/>
            <person name="Venter E."/>
            <person name="Venter J.C."/>
            <person name="Vicario S."/>
            <person name="Vieira F.G."/>
            <person name="Vilella A.J."/>
            <person name="Villasante A."/>
            <person name="Walenz B."/>
            <person name="Wang J."/>
            <person name="Wasserman M."/>
            <person name="Watts T."/>
            <person name="Wilson D."/>
            <person name="Wilson R.K."/>
            <person name="Wing R.A."/>
            <person name="Wolfner M.F."/>
            <person name="Wong A."/>
            <person name="Wong G.K."/>
            <person name="Wu C.I."/>
            <person name="Wu G."/>
            <person name="Yamamoto D."/>
            <person name="Yang H.P."/>
            <person name="Yang S.P."/>
            <person name="Yorke J.A."/>
            <person name="Yoshida K."/>
            <person name="Zdobnov E."/>
            <person name="Zhang P."/>
            <person name="Zhang Y."/>
            <person name="Zimin A.V."/>
            <person name="Baldwin J."/>
            <person name="Abdouelleil A."/>
            <person name="Abdulkadir J."/>
            <person name="Abebe A."/>
            <person name="Abera B."/>
            <person name="Abreu J."/>
            <person name="Acer S.C."/>
            <person name="Aftuck L."/>
            <person name="Alexander A."/>
            <person name="An P."/>
            <person name="Anderson E."/>
            <person name="Anderson S."/>
            <person name="Arachi H."/>
            <person name="Azer M."/>
            <person name="Bachantsang P."/>
            <person name="Barry A."/>
            <person name="Bayul T."/>
            <person name="Berlin A."/>
            <person name="Bessette D."/>
            <person name="Bloom T."/>
            <person name="Blye J."/>
            <person name="Boguslavskiy L."/>
            <person name="Bonnet C."/>
            <person name="Boukhgalter B."/>
            <person name="Bourzgui I."/>
            <person name="Brown A."/>
            <person name="Cahill P."/>
            <person name="Channer S."/>
            <person name="Cheshatsang Y."/>
            <person name="Chuda L."/>
            <person name="Citroen M."/>
            <person name="Collymore A."/>
            <person name="Cooke P."/>
            <person name="Costello M."/>
            <person name="D'Aco K."/>
            <person name="Daza R."/>
            <person name="De Haan G."/>
            <person name="DeGray S."/>
            <person name="DeMaso C."/>
            <person name="Dhargay N."/>
            <person name="Dooley K."/>
            <person name="Dooley E."/>
            <person name="Doricent M."/>
            <person name="Dorje P."/>
            <person name="Dorjee K."/>
            <person name="Dupes A."/>
            <person name="Elong R."/>
            <person name="Falk J."/>
            <person name="Farina A."/>
            <person name="Faro S."/>
            <person name="Ferguson D."/>
            <person name="Fisher S."/>
            <person name="Foley C.D."/>
            <person name="Franke A."/>
            <person name="Friedrich D."/>
            <person name="Gadbois L."/>
            <person name="Gearin G."/>
            <person name="Gearin C.R."/>
            <person name="Giannoukos G."/>
            <person name="Goode T."/>
            <person name="Graham J."/>
            <person name="Grandbois E."/>
            <person name="Grewal S."/>
            <person name="Gyaltsen K."/>
            <person name="Hafez N."/>
            <person name="Hagos B."/>
            <person name="Hall J."/>
            <person name="Henson C."/>
            <person name="Hollinger A."/>
            <person name="Honan T."/>
            <person name="Huard M.D."/>
            <person name="Hughes L."/>
            <person name="Hurhula B."/>
            <person name="Husby M.E."/>
            <person name="Kamat A."/>
            <person name="Kanga B."/>
            <person name="Kashin S."/>
            <person name="Khazanovich D."/>
            <person name="Kisner P."/>
            <person name="Lance K."/>
            <person name="Lara M."/>
            <person name="Lee W."/>
            <person name="Lennon N."/>
            <person name="Letendre F."/>
            <person name="LeVine R."/>
            <person name="Lipovsky A."/>
            <person name="Liu X."/>
            <person name="Liu J."/>
            <person name="Liu S."/>
            <person name="Lokyitsang T."/>
            <person name="Lokyitsang Y."/>
            <person name="Lubonja R."/>
            <person name="Lui A."/>
            <person name="MacDonald P."/>
            <person name="Magnisalis V."/>
            <person name="Maru K."/>
            <person name="Matthews C."/>
            <person name="McCusker W."/>
            <person name="McDonough S."/>
            <person name="Mehta T."/>
            <person name="Meldrim J."/>
            <person name="Meneus L."/>
            <person name="Mihai O."/>
            <person name="Mihalev A."/>
            <person name="Mihova T."/>
            <person name="Mittelman R."/>
            <person name="Mlenga V."/>
            <person name="Montmayeur A."/>
            <person name="Mulrain L."/>
            <person name="Navidi A."/>
            <person name="Naylor J."/>
            <person name="Negash T."/>
            <person name="Nguyen T."/>
            <person name="Nguyen N."/>
            <person name="Nicol R."/>
            <person name="Norbu C."/>
            <person name="Norbu N."/>
            <person name="Novod N."/>
            <person name="O'Neill B."/>
            <person name="Osman S."/>
            <person name="Markiewicz E."/>
            <person name="Oyono O.L."/>
            <person name="Patti C."/>
            <person name="Phunkhang P."/>
            <person name="Pierre F."/>
            <person name="Priest M."/>
            <person name="Raghuraman S."/>
            <person name="Rege F."/>
            <person name="Reyes R."/>
            <person name="Rise C."/>
            <person name="Rogov P."/>
            <person name="Ross K."/>
            <person name="Ryan E."/>
            <person name="Settipalli S."/>
            <person name="Shea T."/>
            <person name="Sherpa N."/>
            <person name="Shi L."/>
            <person name="Shih D."/>
            <person name="Sparrow T."/>
            <person name="Spaulding J."/>
            <person name="Stalker J."/>
            <person name="Stange-Thomann N."/>
            <person name="Stavropoulos S."/>
            <person name="Stone C."/>
            <person name="Strader C."/>
            <person name="Tesfaye S."/>
            <person name="Thomson T."/>
            <person name="Thoulutsang Y."/>
            <person name="Thoulutsang D."/>
            <person name="Topham K."/>
            <person name="Topping I."/>
            <person name="Tsamla T."/>
            <person name="Vassiliev H."/>
            <person name="Vo A."/>
            <person name="Wangchuk T."/>
            <person name="Wangdi T."/>
            <person name="Weiand M."/>
            <person name="Wilkinson J."/>
            <person name="Wilson A."/>
            <person name="Yadav S."/>
            <person name="Young G."/>
            <person name="Yu Q."/>
            <person name="Zembek L."/>
            <person name="Zhong D."/>
            <person name="Zimmer A."/>
            <person name="Zwirko Z."/>
            <person name="Jaffe D.B."/>
            <person name="Alvarez P."/>
            <person name="Brockman W."/>
            <person name="Butler J."/>
            <person name="Chin C."/>
            <person name="Gnerre S."/>
            <person name="Grabherr M."/>
            <person name="Kleber M."/>
            <person name="Mauceli E."/>
            <person name="MacCallum I."/>
        </authorList>
    </citation>
    <scope>NUCLEOTIDE SEQUENCE [LARGE SCALE GENOMIC DNA]</scope>
    <source>
        <strain evidence="3">Tai18E2 / Tucson 14021-0261.01</strain>
    </source>
</reference>
<feature type="signal peptide" evidence="1">
    <location>
        <begin position="1"/>
        <end position="18"/>
    </location>
</feature>
<organism evidence="2 3">
    <name type="scientific">Drosophila yakuba</name>
    <name type="common">Fruit fly</name>
    <dbReference type="NCBI Taxonomy" id="7245"/>
    <lineage>
        <taxon>Eukaryota</taxon>
        <taxon>Metazoa</taxon>
        <taxon>Ecdysozoa</taxon>
        <taxon>Arthropoda</taxon>
        <taxon>Hexapoda</taxon>
        <taxon>Insecta</taxon>
        <taxon>Pterygota</taxon>
        <taxon>Neoptera</taxon>
        <taxon>Endopterygota</taxon>
        <taxon>Diptera</taxon>
        <taxon>Brachycera</taxon>
        <taxon>Muscomorpha</taxon>
        <taxon>Ephydroidea</taxon>
        <taxon>Drosophilidae</taxon>
        <taxon>Drosophila</taxon>
        <taxon>Sophophora</taxon>
    </lineage>
</organism>
<keyword evidence="3" id="KW-1185">Reference proteome</keyword>
<dbReference type="KEGG" id="dya:Dyak_GE27717"/>
<protein>
    <submittedName>
        <fullName evidence="2">Uncharacterized protein, isoform A</fullName>
    </submittedName>
</protein>
<name>A0A0R1DWA3_DROYA</name>
<evidence type="ECO:0000313" key="2">
    <source>
        <dbReference type="EMBL" id="KRK01416.1"/>
    </source>
</evidence>